<sequence length="556" mass="62193">MKEFGFYNHFDQPVILNEQIEISNDKNAQFLISNSKELNAQIVANEINFYLKNSDDDVLNKAKNTLLLYEARAMAFDLATDVDYEKKVGKNVLLVSNGGREELKNLLTQNDFKVISLTHFEIKFIYGAVGELSAIVLRDDDEFEIDCDFLLVENARDYMLRQSGCVEISGKSDDEILAFLNAKTPNYDYKSYINYDSSICQYHERRHEICAKCAEICPSVAILKDDATKNLVFSHVDCVNCGECVAVCPSGAIDYSLITRTAFVQIAKLYFGKTPLILPNEPLENLNVKLPQNVLVFGAFSDKFLSETHLLTLLNESGSALIIYSQTRPRALSDAADILNQIYELKFGQKAVYLVKNEAELKEALKLAKPIENSHFSVSEYALTKREIFAKRLSNLVGNDDLGVVYTDGLIKYGKVLINKDTCTLCLSCVGACNVNALIADKNDNSIKFNPSICTACGYCELSCAEKDTISLKSGILELKPQTFSYYELAKDELFKCVECGKEFATKKAVEKIATLMQPKFANSPEKIRTLYCCAECKAKVMIKAQINANGGKIYE</sequence>
<dbReference type="Pfam" id="PF13237">
    <property type="entry name" value="Fer4_10"/>
    <property type="match status" value="1"/>
</dbReference>
<organism evidence="6 7">
    <name type="scientific">Campylobacter gastrosuis</name>
    <dbReference type="NCBI Taxonomy" id="2974576"/>
    <lineage>
        <taxon>Bacteria</taxon>
        <taxon>Pseudomonadati</taxon>
        <taxon>Campylobacterota</taxon>
        <taxon>Epsilonproteobacteria</taxon>
        <taxon>Campylobacterales</taxon>
        <taxon>Campylobacteraceae</taxon>
        <taxon>Campylobacter</taxon>
    </lineage>
</organism>
<accession>A0ABT7HPM5</accession>
<evidence type="ECO:0000313" key="7">
    <source>
        <dbReference type="Proteomes" id="UP001173801"/>
    </source>
</evidence>
<reference evidence="6" key="2">
    <citation type="journal article" date="2023" name="Microorganisms">
        <title>Isolation and Genomic Characteristics of Cat-Borne Campylobacter felis sp. nov. and Sheep-Borne Campylobacter ovis sp. nov.</title>
        <authorList>
            <person name="Wang H."/>
            <person name="Li Y."/>
            <person name="Gu Y."/>
            <person name="Zhou G."/>
            <person name="Chen X."/>
            <person name="Zhang X."/>
            <person name="Shao Z."/>
            <person name="Zhang J."/>
            <person name="Zhang M."/>
        </authorList>
    </citation>
    <scope>NUCLEOTIDE SEQUENCE</scope>
    <source>
        <strain evidence="6">PS10</strain>
    </source>
</reference>
<keyword evidence="4" id="KW-0411">Iron-sulfur</keyword>
<evidence type="ECO:0000256" key="2">
    <source>
        <dbReference type="ARBA" id="ARBA00022723"/>
    </source>
</evidence>
<proteinExistence type="predicted"/>
<keyword evidence="2" id="KW-0479">Metal-binding</keyword>
<dbReference type="PROSITE" id="PS51379">
    <property type="entry name" value="4FE4S_FER_2"/>
    <property type="match status" value="3"/>
</dbReference>
<protein>
    <submittedName>
        <fullName evidence="6">4Fe-4S binding protein</fullName>
    </submittedName>
</protein>
<gene>
    <name evidence="6" type="ORF">NYG85_05630</name>
</gene>
<keyword evidence="3" id="KW-0408">Iron</keyword>
<evidence type="ECO:0000313" key="6">
    <source>
        <dbReference type="EMBL" id="MDL0088851.1"/>
    </source>
</evidence>
<evidence type="ECO:0000256" key="4">
    <source>
        <dbReference type="ARBA" id="ARBA00023014"/>
    </source>
</evidence>
<dbReference type="PANTHER" id="PTHR24960">
    <property type="entry name" value="PHOTOSYSTEM I IRON-SULFUR CENTER-RELATED"/>
    <property type="match status" value="1"/>
</dbReference>
<dbReference type="RefSeq" id="WP_284937507.1">
    <property type="nucleotide sequence ID" value="NZ_JANURM010000004.1"/>
</dbReference>
<dbReference type="InterPro" id="IPR017896">
    <property type="entry name" value="4Fe4S_Fe-S-bd"/>
</dbReference>
<feature type="domain" description="4Fe-4S ferredoxin-type" evidence="5">
    <location>
        <begin position="414"/>
        <end position="443"/>
    </location>
</feature>
<dbReference type="EMBL" id="JANURM010000004">
    <property type="protein sequence ID" value="MDL0088851.1"/>
    <property type="molecule type" value="Genomic_DNA"/>
</dbReference>
<evidence type="ECO:0000256" key="3">
    <source>
        <dbReference type="ARBA" id="ARBA00023004"/>
    </source>
</evidence>
<dbReference type="Gene3D" id="3.30.70.20">
    <property type="match status" value="2"/>
</dbReference>
<comment type="caution">
    <text evidence="6">The sequence shown here is derived from an EMBL/GenBank/DDBJ whole genome shotgun (WGS) entry which is preliminary data.</text>
</comment>
<dbReference type="Pfam" id="PF12838">
    <property type="entry name" value="Fer4_7"/>
    <property type="match status" value="1"/>
</dbReference>
<feature type="domain" description="4Fe-4S ferredoxin-type" evidence="5">
    <location>
        <begin position="445"/>
        <end position="475"/>
    </location>
</feature>
<name>A0ABT7HPM5_9BACT</name>
<feature type="domain" description="4Fe-4S ferredoxin-type" evidence="5">
    <location>
        <begin position="229"/>
        <end position="258"/>
    </location>
</feature>
<dbReference type="PROSITE" id="PS00198">
    <property type="entry name" value="4FE4S_FER_1"/>
    <property type="match status" value="1"/>
</dbReference>
<dbReference type="PANTHER" id="PTHR24960:SF79">
    <property type="entry name" value="PHOTOSYSTEM I IRON-SULFUR CENTER"/>
    <property type="match status" value="1"/>
</dbReference>
<keyword evidence="7" id="KW-1185">Reference proteome</keyword>
<evidence type="ECO:0000259" key="5">
    <source>
        <dbReference type="PROSITE" id="PS51379"/>
    </source>
</evidence>
<dbReference type="InterPro" id="IPR050157">
    <property type="entry name" value="PSI_iron-sulfur_center"/>
</dbReference>
<dbReference type="InterPro" id="IPR017900">
    <property type="entry name" value="4Fe4S_Fe_S_CS"/>
</dbReference>
<keyword evidence="1" id="KW-0004">4Fe-4S</keyword>
<dbReference type="SUPFAM" id="SSF54862">
    <property type="entry name" value="4Fe-4S ferredoxins"/>
    <property type="match status" value="1"/>
</dbReference>
<dbReference type="Proteomes" id="UP001173801">
    <property type="component" value="Unassembled WGS sequence"/>
</dbReference>
<evidence type="ECO:0000256" key="1">
    <source>
        <dbReference type="ARBA" id="ARBA00022485"/>
    </source>
</evidence>
<reference evidence="6" key="1">
    <citation type="submission" date="2022-08" db="EMBL/GenBank/DDBJ databases">
        <authorList>
            <person name="Wang H."/>
        </authorList>
    </citation>
    <scope>NUCLEOTIDE SEQUENCE</scope>
    <source>
        <strain evidence="6">PS10</strain>
    </source>
</reference>